<keyword evidence="2" id="KW-1185">Reference proteome</keyword>
<reference evidence="2" key="1">
    <citation type="submission" date="2016-11" db="EMBL/GenBank/DDBJ databases">
        <authorList>
            <person name="Varghese N."/>
            <person name="Submissions S."/>
        </authorList>
    </citation>
    <scope>NUCLEOTIDE SEQUENCE [LARGE SCALE GENOMIC DNA]</scope>
    <source>
        <strain evidence="2">DSM 27370</strain>
    </source>
</reference>
<evidence type="ECO:0000313" key="2">
    <source>
        <dbReference type="Proteomes" id="UP000184480"/>
    </source>
</evidence>
<name>A0A1M4TW90_9BACT</name>
<organism evidence="1 2">
    <name type="scientific">Dysgonomonas macrotermitis</name>
    <dbReference type="NCBI Taxonomy" id="1346286"/>
    <lineage>
        <taxon>Bacteria</taxon>
        <taxon>Pseudomonadati</taxon>
        <taxon>Bacteroidota</taxon>
        <taxon>Bacteroidia</taxon>
        <taxon>Bacteroidales</taxon>
        <taxon>Dysgonomonadaceae</taxon>
        <taxon>Dysgonomonas</taxon>
    </lineage>
</organism>
<sequence length="49" mass="5870">MIIYTPKIAINKGMYLKTSPTLIIYFIIIRQSSYYQIFRLRIIQIGFIL</sequence>
<protein>
    <submittedName>
        <fullName evidence="1">Uncharacterized protein</fullName>
    </submittedName>
</protein>
<gene>
    <name evidence="1" type="ORF">SAMN05444362_101438</name>
</gene>
<dbReference type="EMBL" id="FQUC01000001">
    <property type="protein sequence ID" value="SHE48745.1"/>
    <property type="molecule type" value="Genomic_DNA"/>
</dbReference>
<dbReference type="AlphaFoldDB" id="A0A1M4TW90"/>
<evidence type="ECO:0000313" key="1">
    <source>
        <dbReference type="EMBL" id="SHE48745.1"/>
    </source>
</evidence>
<proteinExistence type="predicted"/>
<dbReference type="Proteomes" id="UP000184480">
    <property type="component" value="Unassembled WGS sequence"/>
</dbReference>
<accession>A0A1M4TW90</accession>